<keyword evidence="2" id="KW-0808">Transferase</keyword>
<reference evidence="3 4" key="1">
    <citation type="submission" date="2020-10" db="EMBL/GenBank/DDBJ databases">
        <title>Thermofilum lucidum 3507LT sp. nov. a novel member of Thermofilaceae family isolated from Chile hot spring, and proposal of description order Thermofilales.</title>
        <authorList>
            <person name="Zayulina K.S."/>
            <person name="Elcheninov A.G."/>
            <person name="Toshchakov S.V."/>
            <person name="Kublanov I.V."/>
        </authorList>
    </citation>
    <scope>NUCLEOTIDE SEQUENCE [LARGE SCALE GENOMIC DNA]</scope>
    <source>
        <strain evidence="3 4">3507LT</strain>
    </source>
</reference>
<name>A0A7L9FJY1_9CREN</name>
<dbReference type="InParanoid" id="A0A7L9FJY1"/>
<proteinExistence type="predicted"/>
<evidence type="ECO:0000256" key="1">
    <source>
        <dbReference type="ARBA" id="ARBA00022603"/>
    </source>
</evidence>
<dbReference type="Gene3D" id="3.40.50.150">
    <property type="entry name" value="Vaccinia Virus protein VP39"/>
    <property type="match status" value="1"/>
</dbReference>
<dbReference type="InterPro" id="IPR029063">
    <property type="entry name" value="SAM-dependent_MTases_sf"/>
</dbReference>
<organism evidence="3 4">
    <name type="scientific">Infirmifilum lucidum</name>
    <dbReference type="NCBI Taxonomy" id="2776706"/>
    <lineage>
        <taxon>Archaea</taxon>
        <taxon>Thermoproteota</taxon>
        <taxon>Thermoprotei</taxon>
        <taxon>Thermofilales</taxon>
        <taxon>Thermofilaceae</taxon>
        <taxon>Infirmifilum</taxon>
    </lineage>
</organism>
<protein>
    <recommendedName>
        <fullName evidence="5">Site-specific DNA-methyltransferase (adenine-specific)</fullName>
    </recommendedName>
</protein>
<dbReference type="PANTHER" id="PTHR33841">
    <property type="entry name" value="DNA METHYLTRANSFERASE YEEA-RELATED"/>
    <property type="match status" value="1"/>
</dbReference>
<evidence type="ECO:0000256" key="2">
    <source>
        <dbReference type="ARBA" id="ARBA00022679"/>
    </source>
</evidence>
<dbReference type="GO" id="GO:0032259">
    <property type="term" value="P:methylation"/>
    <property type="evidence" value="ECO:0007669"/>
    <property type="project" value="UniProtKB-KW"/>
</dbReference>
<dbReference type="SUPFAM" id="SSF53335">
    <property type="entry name" value="S-adenosyl-L-methionine-dependent methyltransferases"/>
    <property type="match status" value="1"/>
</dbReference>
<dbReference type="InterPro" id="IPR050953">
    <property type="entry name" value="N4_N6_ade-DNA_methylase"/>
</dbReference>
<dbReference type="AlphaFoldDB" id="A0A7L9FJY1"/>
<accession>A0A7L9FJY1</accession>
<evidence type="ECO:0008006" key="5">
    <source>
        <dbReference type="Google" id="ProtNLM"/>
    </source>
</evidence>
<keyword evidence="1" id="KW-0489">Methyltransferase</keyword>
<dbReference type="InterPro" id="IPR002052">
    <property type="entry name" value="DNA_methylase_N6_adenine_CS"/>
</dbReference>
<dbReference type="PANTHER" id="PTHR33841:SF4">
    <property type="entry name" value="RESTRICTION MODIFICATION SYSTEM DNA SPECIFICITY DOMAIN"/>
    <property type="match status" value="1"/>
</dbReference>
<evidence type="ECO:0000313" key="4">
    <source>
        <dbReference type="Proteomes" id="UP000594121"/>
    </source>
</evidence>
<sequence>MSTSGFVSEPVVNTEIAKILSELGLDARAERVYQHRRPDIKIYHKGLIIGIESSYNKSDAENDAVVRIRQGLVDIALALYIKQRFSDMPESELREAVRNARFDARVYTEEKYRESLPTSEGWFVDVDLVTLKNIIDNVADFMIREEDIESVVKEAEEKISNFINVTRSIDERSDIDGRIHKEIYNVLYRLYGLQPSEDPEIIFGHAALSIMLSAVLFERVVGQIDSYLKQGYIKGLREALIDLKKKNYGEAVGGTIEILDILDRLLPRDVYGNFELRIRSLVDLAKSIARRRALLAKDLAGRIYHRITGDIAIKKGFATYYTEIPSAYLLATLASRVLLGLDGRSITELSSDEARKIISRVKSIKVGDFSCGSGSLLTATKYVLIDRIAAALNYYYELGEDLSEVSRRFVERSVYGVDALKYASQITALNLALMTPTVVSKQNIYTVYLGYLEDKDTVWLGSLELLRDSKSVSGILKWLGSIKGGAEKVTLENSESVFEIPGEFDLIIMNPPFTRATGRVGKDFKEGREGLFGFIVDEKLRRKLLGEYDKLRQGVARDLKSIAKRLAERELSGVIKEIVVNEPKEYKQYLAIGQAGEGLLFLYLAYKYIGENGVIAFVLPRNVLAGTSWFLARALLASKFHVRYVVVSSDSENGYNFSEGTSLSEALIVAKRTDAHSEHEETVFVNLLRKPKTALEAIILAEKAAEQASKTGSGAYRVDGVAEIIKAKRGVLMENLDNWNRIFYAHMAGYFYGIPLTHLGNLVNVVGLAVRGGTFHEVFKIVGKEPYPISAPVIPALIGGGEEVRFKIRVRPNASVACLNERYLETRSKFLVPDRIRVNTAHALALYSTEEVVSNIFFGLKPKEGLTEEHMKAIILWFNTTWGIVSTLANRTETEGPWSRLTITKWRLTQALDVSRLGEEKIMALARVLDENADKPLRTIPEQFNPDKPDPVRLSIDIGFLKALNPGSSEEEIRRELVKLYRHVYMMLSLWTGM</sequence>
<dbReference type="RefSeq" id="WP_192819077.1">
    <property type="nucleotide sequence ID" value="NZ_CP062310.1"/>
</dbReference>
<dbReference type="EMBL" id="CP062310">
    <property type="protein sequence ID" value="QOJ79105.1"/>
    <property type="molecule type" value="Genomic_DNA"/>
</dbReference>
<dbReference type="KEGG" id="thel:IG193_01160"/>
<dbReference type="GO" id="GO:0003676">
    <property type="term" value="F:nucleic acid binding"/>
    <property type="evidence" value="ECO:0007669"/>
    <property type="project" value="InterPro"/>
</dbReference>
<gene>
    <name evidence="3" type="ORF">IG193_01160</name>
</gene>
<dbReference type="GO" id="GO:0009007">
    <property type="term" value="F:site-specific DNA-methyltransferase (adenine-specific) activity"/>
    <property type="evidence" value="ECO:0007669"/>
    <property type="project" value="UniProtKB-EC"/>
</dbReference>
<dbReference type="GeneID" id="59148462"/>
<keyword evidence="4" id="KW-1185">Reference proteome</keyword>
<dbReference type="Proteomes" id="UP000594121">
    <property type="component" value="Chromosome"/>
</dbReference>
<evidence type="ECO:0000313" key="3">
    <source>
        <dbReference type="EMBL" id="QOJ79105.1"/>
    </source>
</evidence>
<dbReference type="PROSITE" id="PS00092">
    <property type="entry name" value="N6_MTASE"/>
    <property type="match status" value="1"/>
</dbReference>